<dbReference type="Proteomes" id="UP001396898">
    <property type="component" value="Unassembled WGS sequence"/>
</dbReference>
<name>A0ABR1S9K5_9PEZI</name>
<dbReference type="EMBL" id="JAQQWI010000007">
    <property type="protein sequence ID" value="KAK8028473.1"/>
    <property type="molecule type" value="Genomic_DNA"/>
</dbReference>
<protein>
    <submittedName>
        <fullName evidence="1">Uncharacterized protein</fullName>
    </submittedName>
</protein>
<gene>
    <name evidence="1" type="ORF">PG991_005529</name>
</gene>
<sequence>MPHRIIRAYRDHKHEHMLLEALAAPNVALICRETWYYCCKQYLRTTFKPVWYPNSPLDPSPQRAMKPQFTWYCPCIDALYIDHVESVPILRLRQPIGTDAEDQDGSQRQSQSQSVAVWEDNSFVGRSHTLELMEALYPVAKVTETILITINDDDFLTFAMLPGLFPNLKTVLFTAGYDYRFRNDTFAFTHLRAQFTQANCIKGPANAGSRLKLVPLSPSRLLFDGGQFNPRVSDNYTIKTWDTVFSNFSTKGFREGNFGTSQWYKALVERMIAVARYYWNDAYATEEDGSRVYDYYSRWVRSIYPNSPEVVAFLSDLPQIVPVVMYQNPWRKGVTRHGSIRMVWQ</sequence>
<evidence type="ECO:0000313" key="2">
    <source>
        <dbReference type="Proteomes" id="UP001396898"/>
    </source>
</evidence>
<evidence type="ECO:0000313" key="1">
    <source>
        <dbReference type="EMBL" id="KAK8028473.1"/>
    </source>
</evidence>
<reference evidence="1 2" key="1">
    <citation type="submission" date="2023-01" db="EMBL/GenBank/DDBJ databases">
        <title>Analysis of 21 Apiospora genomes using comparative genomics revels a genus with tremendous synthesis potential of carbohydrate active enzymes and secondary metabolites.</title>
        <authorList>
            <person name="Sorensen T."/>
        </authorList>
    </citation>
    <scope>NUCLEOTIDE SEQUENCE [LARGE SCALE GENOMIC DNA]</scope>
    <source>
        <strain evidence="1 2">CBS 20057</strain>
    </source>
</reference>
<accession>A0ABR1S9K5</accession>
<organism evidence="1 2">
    <name type="scientific">Apiospora marii</name>
    <dbReference type="NCBI Taxonomy" id="335849"/>
    <lineage>
        <taxon>Eukaryota</taxon>
        <taxon>Fungi</taxon>
        <taxon>Dikarya</taxon>
        <taxon>Ascomycota</taxon>
        <taxon>Pezizomycotina</taxon>
        <taxon>Sordariomycetes</taxon>
        <taxon>Xylariomycetidae</taxon>
        <taxon>Amphisphaeriales</taxon>
        <taxon>Apiosporaceae</taxon>
        <taxon>Apiospora</taxon>
    </lineage>
</organism>
<comment type="caution">
    <text evidence="1">The sequence shown here is derived from an EMBL/GenBank/DDBJ whole genome shotgun (WGS) entry which is preliminary data.</text>
</comment>
<keyword evidence="2" id="KW-1185">Reference proteome</keyword>
<proteinExistence type="predicted"/>